<gene>
    <name evidence="6" type="ORF">UFOPK2658_00659</name>
    <name evidence="7" type="ORF">UFOPK3304_00656</name>
</gene>
<evidence type="ECO:0000256" key="3">
    <source>
        <dbReference type="ARBA" id="ARBA00022989"/>
    </source>
</evidence>
<evidence type="ECO:0000256" key="4">
    <source>
        <dbReference type="ARBA" id="ARBA00023136"/>
    </source>
</evidence>
<comment type="subcellular location">
    <subcellularLocation>
        <location evidence="1">Membrane</location>
        <topology evidence="1">Multi-pass membrane protein</topology>
    </subcellularLocation>
</comment>
<evidence type="ECO:0000256" key="2">
    <source>
        <dbReference type="ARBA" id="ARBA00022692"/>
    </source>
</evidence>
<name>A0A6J7D2T7_9ZZZZ</name>
<accession>A0A6J7D2T7</accession>
<dbReference type="EMBL" id="CAFBLJ010000025">
    <property type="protein sequence ID" value="CAB4864636.1"/>
    <property type="molecule type" value="Genomic_DNA"/>
</dbReference>
<keyword evidence="3 5" id="KW-1133">Transmembrane helix</keyword>
<feature type="transmembrane region" description="Helical" evidence="5">
    <location>
        <begin position="140"/>
        <end position="160"/>
    </location>
</feature>
<sequence length="214" mass="24464">MSSMNYENDYPIIRKLSIVSLIFAILSIPAVVLQSSESEELKHLGEISGVLIWIFFCIEITILLRIWEDNLEFLKGHLLEVIVVIASSPFFLLAYESESLFGIAPFLRMIRFAKFVKISKIGKTVHILRKDESLPKWSDYVVWSLAAVVGVSVLGMILDSESHSISHGFTYWFHLLEENFSFGVINSVLCLVTFIISTFLIHQAHIKRRIKSEQ</sequence>
<feature type="transmembrane region" description="Helical" evidence="5">
    <location>
        <begin position="12"/>
        <end position="35"/>
    </location>
</feature>
<reference evidence="7" key="1">
    <citation type="submission" date="2020-05" db="EMBL/GenBank/DDBJ databases">
        <authorList>
            <person name="Chiriac C."/>
            <person name="Salcher M."/>
            <person name="Ghai R."/>
            <person name="Kavagutti S V."/>
        </authorList>
    </citation>
    <scope>NUCLEOTIDE SEQUENCE</scope>
</reference>
<keyword evidence="4 5" id="KW-0472">Membrane</keyword>
<evidence type="ECO:0000256" key="1">
    <source>
        <dbReference type="ARBA" id="ARBA00004141"/>
    </source>
</evidence>
<evidence type="ECO:0000313" key="6">
    <source>
        <dbReference type="EMBL" id="CAB4715394.1"/>
    </source>
</evidence>
<feature type="transmembrane region" description="Helical" evidence="5">
    <location>
        <begin position="180"/>
        <end position="201"/>
    </location>
</feature>
<evidence type="ECO:0000313" key="7">
    <source>
        <dbReference type="EMBL" id="CAB4864636.1"/>
    </source>
</evidence>
<dbReference type="AlphaFoldDB" id="A0A6J7D2T7"/>
<proteinExistence type="predicted"/>
<dbReference type="SUPFAM" id="SSF81324">
    <property type="entry name" value="Voltage-gated potassium channels"/>
    <property type="match status" value="1"/>
</dbReference>
<dbReference type="GO" id="GO:0016020">
    <property type="term" value="C:membrane"/>
    <property type="evidence" value="ECO:0007669"/>
    <property type="project" value="UniProtKB-SubCell"/>
</dbReference>
<evidence type="ECO:0000256" key="5">
    <source>
        <dbReference type="SAM" id="Phobius"/>
    </source>
</evidence>
<protein>
    <submittedName>
        <fullName evidence="7">Unannotated protein</fullName>
    </submittedName>
</protein>
<dbReference type="Gene3D" id="1.20.120.350">
    <property type="entry name" value="Voltage-gated potassium channels. Chain C"/>
    <property type="match status" value="1"/>
</dbReference>
<feature type="transmembrane region" description="Helical" evidence="5">
    <location>
        <begin position="47"/>
        <end position="66"/>
    </location>
</feature>
<feature type="transmembrane region" description="Helical" evidence="5">
    <location>
        <begin position="78"/>
        <end position="95"/>
    </location>
</feature>
<dbReference type="EMBL" id="CAEZYH010000018">
    <property type="protein sequence ID" value="CAB4715394.1"/>
    <property type="molecule type" value="Genomic_DNA"/>
</dbReference>
<organism evidence="7">
    <name type="scientific">freshwater metagenome</name>
    <dbReference type="NCBI Taxonomy" id="449393"/>
    <lineage>
        <taxon>unclassified sequences</taxon>
        <taxon>metagenomes</taxon>
        <taxon>ecological metagenomes</taxon>
    </lineage>
</organism>
<keyword evidence="2 5" id="KW-0812">Transmembrane</keyword>
<dbReference type="InterPro" id="IPR027359">
    <property type="entry name" value="Volt_channel_dom_sf"/>
</dbReference>